<dbReference type="CDD" id="cd00154">
    <property type="entry name" value="Rab"/>
    <property type="match status" value="1"/>
</dbReference>
<dbReference type="Pfam" id="PF08477">
    <property type="entry name" value="Roc"/>
    <property type="match status" value="1"/>
</dbReference>
<dbReference type="GO" id="GO:0010008">
    <property type="term" value="C:endosome membrane"/>
    <property type="evidence" value="ECO:0007669"/>
    <property type="project" value="UniProtKB-SubCell"/>
</dbReference>
<keyword evidence="4" id="KW-0813">Transport</keyword>
<proteinExistence type="inferred from homology"/>
<dbReference type="Gene3D" id="3.40.50.300">
    <property type="entry name" value="P-loop containing nucleotide triphosphate hydrolases"/>
    <property type="match status" value="1"/>
</dbReference>
<dbReference type="GO" id="GO:0005525">
    <property type="term" value="F:GTP binding"/>
    <property type="evidence" value="ECO:0007669"/>
    <property type="project" value="UniProtKB-KW"/>
</dbReference>
<keyword evidence="12" id="KW-0636">Prenylation</keyword>
<protein>
    <recommendedName>
        <fullName evidence="14">GTP-binding protein</fullName>
    </recommendedName>
</protein>
<gene>
    <name evidence="13" type="ORF">S12H4_05097</name>
</gene>
<comment type="caution">
    <text evidence="13">The sequence shown here is derived from an EMBL/GenBank/DDBJ whole genome shotgun (WGS) entry which is preliminary data.</text>
</comment>
<dbReference type="InterPro" id="IPR005225">
    <property type="entry name" value="Small_GTP-bd"/>
</dbReference>
<dbReference type="GO" id="GO:0008333">
    <property type="term" value="P:endosome to lysosome transport"/>
    <property type="evidence" value="ECO:0007669"/>
    <property type="project" value="TreeGrafter"/>
</dbReference>
<evidence type="ECO:0008006" key="14">
    <source>
        <dbReference type="Google" id="ProtNLM"/>
    </source>
</evidence>
<keyword evidence="9" id="KW-0342">GTP-binding</keyword>
<evidence type="ECO:0000256" key="8">
    <source>
        <dbReference type="ARBA" id="ARBA00022927"/>
    </source>
</evidence>
<evidence type="ECO:0000256" key="7">
    <source>
        <dbReference type="ARBA" id="ARBA00022753"/>
    </source>
</evidence>
<evidence type="ECO:0000256" key="2">
    <source>
        <dbReference type="ARBA" id="ARBA00004608"/>
    </source>
</evidence>
<keyword evidence="11" id="KW-0449">Lipoprotein</keyword>
<dbReference type="NCBIfam" id="TIGR00231">
    <property type="entry name" value="small_GTP"/>
    <property type="match status" value="1"/>
</dbReference>
<reference evidence="13" key="1">
    <citation type="journal article" date="2014" name="Front. Microbiol.">
        <title>High frequency of phylogenetically diverse reductive dehalogenase-homologous genes in deep subseafloor sedimentary metagenomes.</title>
        <authorList>
            <person name="Kawai M."/>
            <person name="Futagami T."/>
            <person name="Toyoda A."/>
            <person name="Takaki Y."/>
            <person name="Nishi S."/>
            <person name="Hori S."/>
            <person name="Arai W."/>
            <person name="Tsubouchi T."/>
            <person name="Morono Y."/>
            <person name="Uchiyama I."/>
            <person name="Ito T."/>
            <person name="Fujiyama A."/>
            <person name="Inagaki F."/>
            <person name="Takami H."/>
        </authorList>
    </citation>
    <scope>NUCLEOTIDE SEQUENCE</scope>
    <source>
        <strain evidence="13">Expedition CK06-06</strain>
    </source>
</reference>
<dbReference type="GO" id="GO:0090385">
    <property type="term" value="P:phagosome-lysosome fusion"/>
    <property type="evidence" value="ECO:0007669"/>
    <property type="project" value="TreeGrafter"/>
</dbReference>
<dbReference type="SUPFAM" id="SSF52540">
    <property type="entry name" value="P-loop containing nucleoside triphosphate hydrolases"/>
    <property type="match status" value="1"/>
</dbReference>
<keyword evidence="6" id="KW-0547">Nucleotide-binding</keyword>
<dbReference type="InterPro" id="IPR027417">
    <property type="entry name" value="P-loop_NTPase"/>
</dbReference>
<accession>X1R4X9</accession>
<dbReference type="PANTHER" id="PTHR47981:SF13">
    <property type="entry name" value="RAS-RELATED PROTEIN RAB-7A"/>
    <property type="match status" value="1"/>
</dbReference>
<organism evidence="13">
    <name type="scientific">marine sediment metagenome</name>
    <dbReference type="NCBI Taxonomy" id="412755"/>
    <lineage>
        <taxon>unclassified sequences</taxon>
        <taxon>metagenomes</taxon>
        <taxon>ecological metagenomes</taxon>
    </lineage>
</organism>
<feature type="non-terminal residue" evidence="13">
    <location>
        <position position="127"/>
    </location>
</feature>
<dbReference type="PRINTS" id="PR00449">
    <property type="entry name" value="RASTRNSFRMNG"/>
</dbReference>
<keyword evidence="7" id="KW-0967">Endosome</keyword>
<dbReference type="AlphaFoldDB" id="X1R4X9"/>
<name>X1R4X9_9ZZZZ</name>
<dbReference type="GO" id="GO:0005770">
    <property type="term" value="C:late endosome"/>
    <property type="evidence" value="ECO:0007669"/>
    <property type="project" value="UniProtKB-SubCell"/>
</dbReference>
<evidence type="ECO:0000256" key="6">
    <source>
        <dbReference type="ARBA" id="ARBA00022741"/>
    </source>
</evidence>
<comment type="similarity">
    <text evidence="3">Belongs to the small GTPase superfamily. Rab family.</text>
</comment>
<keyword evidence="5" id="KW-0488">Methylation</keyword>
<keyword evidence="10" id="KW-0472">Membrane</keyword>
<evidence type="ECO:0000256" key="1">
    <source>
        <dbReference type="ARBA" id="ARBA00004603"/>
    </source>
</evidence>
<evidence type="ECO:0000313" key="13">
    <source>
        <dbReference type="EMBL" id="GAI62111.1"/>
    </source>
</evidence>
<evidence type="ECO:0000256" key="5">
    <source>
        <dbReference type="ARBA" id="ARBA00022481"/>
    </source>
</evidence>
<evidence type="ECO:0000256" key="3">
    <source>
        <dbReference type="ARBA" id="ARBA00006270"/>
    </source>
</evidence>
<dbReference type="SMART" id="SM00175">
    <property type="entry name" value="RAB"/>
    <property type="match status" value="1"/>
</dbReference>
<comment type="subcellular location">
    <subcellularLocation>
        <location evidence="2">Endosome membrane</location>
    </subcellularLocation>
    <subcellularLocation>
        <location evidence="1">Late endosome</location>
    </subcellularLocation>
</comment>
<dbReference type="PANTHER" id="PTHR47981">
    <property type="entry name" value="RAB FAMILY"/>
    <property type="match status" value="1"/>
</dbReference>
<evidence type="ECO:0000256" key="4">
    <source>
        <dbReference type="ARBA" id="ARBA00022448"/>
    </source>
</evidence>
<dbReference type="PROSITE" id="PS51419">
    <property type="entry name" value="RAB"/>
    <property type="match status" value="1"/>
</dbReference>
<keyword evidence="8" id="KW-0653">Protein transport</keyword>
<sequence length="127" mass="14899">MTFEHEVQPYYIFKICLLGQGGVGKTCIARRLCFDTFDANTRLTIGIDFYTYDIPLIVDGDKTYVRLSIWDFGGQEQFKKMFSYYIHGANGIFMVFSLFNLNNTLLGLDWWYEHLIKQNQKDTPKLL</sequence>
<dbReference type="GO" id="GO:0015031">
    <property type="term" value="P:protein transport"/>
    <property type="evidence" value="ECO:0007669"/>
    <property type="project" value="UniProtKB-KW"/>
</dbReference>
<dbReference type="EMBL" id="BARW01001649">
    <property type="protein sequence ID" value="GAI62111.1"/>
    <property type="molecule type" value="Genomic_DNA"/>
</dbReference>
<dbReference type="GO" id="GO:0005764">
    <property type="term" value="C:lysosome"/>
    <property type="evidence" value="ECO:0007669"/>
    <property type="project" value="TreeGrafter"/>
</dbReference>
<evidence type="ECO:0000256" key="12">
    <source>
        <dbReference type="ARBA" id="ARBA00023289"/>
    </source>
</evidence>
<evidence type="ECO:0000256" key="9">
    <source>
        <dbReference type="ARBA" id="ARBA00023134"/>
    </source>
</evidence>
<evidence type="ECO:0000256" key="11">
    <source>
        <dbReference type="ARBA" id="ARBA00023288"/>
    </source>
</evidence>
<evidence type="ECO:0000256" key="10">
    <source>
        <dbReference type="ARBA" id="ARBA00023136"/>
    </source>
</evidence>
<dbReference type="GO" id="GO:0045335">
    <property type="term" value="C:phagocytic vesicle"/>
    <property type="evidence" value="ECO:0007669"/>
    <property type="project" value="TreeGrafter"/>
</dbReference>